<sequence>MVLWGGYTKIWLCATYMVYLRQGLAYNTPEFYKRKSNLKEKQ</sequence>
<dbReference type="AlphaFoldDB" id="B9D4N0"/>
<keyword evidence="2" id="KW-1185">Reference proteome</keyword>
<protein>
    <submittedName>
        <fullName evidence="1">Uncharacterized protein</fullName>
    </submittedName>
</protein>
<proteinExistence type="predicted"/>
<accession>B9D4N0</accession>
<dbReference type="EMBL" id="ACFU01000028">
    <property type="protein sequence ID" value="EEF13062.1"/>
    <property type="molecule type" value="Genomic_DNA"/>
</dbReference>
<comment type="caution">
    <text evidence="1">The sequence shown here is derived from an EMBL/GenBank/DDBJ whole genome shotgun (WGS) entry which is preliminary data.</text>
</comment>
<reference evidence="1 2" key="1">
    <citation type="submission" date="2008-08" db="EMBL/GenBank/DDBJ databases">
        <authorList>
            <person name="Madupu R."/>
            <person name="Durkin A.S."/>
            <person name="Torralba M."/>
            <person name="Methe B."/>
            <person name="Sutton G.G."/>
            <person name="Strausberg R.L."/>
            <person name="Nelson K.E."/>
        </authorList>
    </citation>
    <scope>NUCLEOTIDE SEQUENCE [LARGE SCALE GENOMIC DNA]</scope>
    <source>
        <strain evidence="1 2">RM3267</strain>
    </source>
</reference>
<dbReference type="Proteomes" id="UP000003082">
    <property type="component" value="Unassembled WGS sequence"/>
</dbReference>
<evidence type="ECO:0000313" key="1">
    <source>
        <dbReference type="EMBL" id="EEF13062.1"/>
    </source>
</evidence>
<name>B9D4N0_CAMRE</name>
<evidence type="ECO:0000313" key="2">
    <source>
        <dbReference type="Proteomes" id="UP000003082"/>
    </source>
</evidence>
<gene>
    <name evidence="1" type="ORF">CAMRE0001_2089</name>
</gene>
<organism evidence="1 2">
    <name type="scientific">Campylobacter rectus RM3267</name>
    <dbReference type="NCBI Taxonomy" id="553218"/>
    <lineage>
        <taxon>Bacteria</taxon>
        <taxon>Pseudomonadati</taxon>
        <taxon>Campylobacterota</taxon>
        <taxon>Epsilonproteobacteria</taxon>
        <taxon>Campylobacterales</taxon>
        <taxon>Campylobacteraceae</taxon>
        <taxon>Campylobacter</taxon>
    </lineage>
</organism>
<dbReference type="STRING" id="553218.CAMRE0001_2089"/>